<gene>
    <name evidence="1" type="ORF">LOK49_LG02G00636</name>
</gene>
<accession>A0ACC0IQ94</accession>
<evidence type="ECO:0000313" key="2">
    <source>
        <dbReference type="Proteomes" id="UP001060215"/>
    </source>
</evidence>
<organism evidence="1 2">
    <name type="scientific">Camellia lanceoleosa</name>
    <dbReference type="NCBI Taxonomy" id="1840588"/>
    <lineage>
        <taxon>Eukaryota</taxon>
        <taxon>Viridiplantae</taxon>
        <taxon>Streptophyta</taxon>
        <taxon>Embryophyta</taxon>
        <taxon>Tracheophyta</taxon>
        <taxon>Spermatophyta</taxon>
        <taxon>Magnoliopsida</taxon>
        <taxon>eudicotyledons</taxon>
        <taxon>Gunneridae</taxon>
        <taxon>Pentapetalae</taxon>
        <taxon>asterids</taxon>
        <taxon>Ericales</taxon>
        <taxon>Theaceae</taxon>
        <taxon>Camellia</taxon>
    </lineage>
</organism>
<reference evidence="1 2" key="1">
    <citation type="journal article" date="2022" name="Plant J.">
        <title>Chromosome-level genome of Camellia lanceoleosa provides a valuable resource for understanding genome evolution and self-incompatibility.</title>
        <authorList>
            <person name="Gong W."/>
            <person name="Xiao S."/>
            <person name="Wang L."/>
            <person name="Liao Z."/>
            <person name="Chang Y."/>
            <person name="Mo W."/>
            <person name="Hu G."/>
            <person name="Li W."/>
            <person name="Zhao G."/>
            <person name="Zhu H."/>
            <person name="Hu X."/>
            <person name="Ji K."/>
            <person name="Xiang X."/>
            <person name="Song Q."/>
            <person name="Yuan D."/>
            <person name="Jin S."/>
            <person name="Zhang L."/>
        </authorList>
    </citation>
    <scope>NUCLEOTIDE SEQUENCE [LARGE SCALE GENOMIC DNA]</scope>
    <source>
        <strain evidence="1">SQ_2022a</strain>
    </source>
</reference>
<protein>
    <submittedName>
        <fullName evidence="1">Uncharacterized protein</fullName>
    </submittedName>
</protein>
<dbReference type="EMBL" id="CM045760">
    <property type="protein sequence ID" value="KAI8027586.1"/>
    <property type="molecule type" value="Genomic_DNA"/>
</dbReference>
<sequence>MFYMALIFLITPMLFDAHFENVKMEGDNNIKDDNNHVQTTSGGNEVDGMHNFVSFPAAGLQIVSGRDQLDAPLMTENMHEERLNAVEALGSSFM</sequence>
<keyword evidence="2" id="KW-1185">Reference proteome</keyword>
<name>A0ACC0IQ94_9ERIC</name>
<evidence type="ECO:0000313" key="1">
    <source>
        <dbReference type="EMBL" id="KAI8027586.1"/>
    </source>
</evidence>
<comment type="caution">
    <text evidence="1">The sequence shown here is derived from an EMBL/GenBank/DDBJ whole genome shotgun (WGS) entry which is preliminary data.</text>
</comment>
<dbReference type="Proteomes" id="UP001060215">
    <property type="component" value="Chromosome 3"/>
</dbReference>
<proteinExistence type="predicted"/>